<comment type="caution">
    <text evidence="4">The sequence shown here is derived from an EMBL/GenBank/DDBJ whole genome shotgun (WGS) entry which is preliminary data.</text>
</comment>
<protein>
    <submittedName>
        <fullName evidence="4">HAD-IB family hydrolase</fullName>
    </submittedName>
</protein>
<dbReference type="PANTHER" id="PTHR43344">
    <property type="entry name" value="PHOSPHOSERINE PHOSPHATASE"/>
    <property type="match status" value="1"/>
</dbReference>
<dbReference type="InterPro" id="IPR036412">
    <property type="entry name" value="HAD-like_sf"/>
</dbReference>
<dbReference type="Proteomes" id="UP000249066">
    <property type="component" value="Unassembled WGS sequence"/>
</dbReference>
<name>A0A2W5A9T3_9SPHN</name>
<dbReference type="Pfam" id="PF12710">
    <property type="entry name" value="HAD"/>
    <property type="match status" value="1"/>
</dbReference>
<dbReference type="PANTHER" id="PTHR43344:SF13">
    <property type="entry name" value="PHOSPHATASE RV3661-RELATED"/>
    <property type="match status" value="1"/>
</dbReference>
<accession>A0A2W5A9T3</accession>
<dbReference type="Gene3D" id="1.20.1440.100">
    <property type="entry name" value="SG protein - dephosphorylation function"/>
    <property type="match status" value="1"/>
</dbReference>
<evidence type="ECO:0000256" key="1">
    <source>
        <dbReference type="ARBA" id="ARBA00022723"/>
    </source>
</evidence>
<dbReference type="SUPFAM" id="SSF56784">
    <property type="entry name" value="HAD-like"/>
    <property type="match status" value="1"/>
</dbReference>
<reference evidence="4 5" key="1">
    <citation type="submission" date="2017-08" db="EMBL/GenBank/DDBJ databases">
        <title>Infants hospitalized years apart are colonized by the same room-sourced microbial strains.</title>
        <authorList>
            <person name="Brooks B."/>
            <person name="Olm M.R."/>
            <person name="Firek B.A."/>
            <person name="Baker R."/>
            <person name="Thomas B.C."/>
            <person name="Morowitz M.J."/>
            <person name="Banfield J.F."/>
        </authorList>
    </citation>
    <scope>NUCLEOTIDE SEQUENCE [LARGE SCALE GENOMIC DNA]</scope>
    <source>
        <strain evidence="4">S2_018_000_R2_101</strain>
    </source>
</reference>
<dbReference type="EMBL" id="QFNN01000039">
    <property type="protein sequence ID" value="PZO90002.1"/>
    <property type="molecule type" value="Genomic_DNA"/>
</dbReference>
<evidence type="ECO:0000256" key="2">
    <source>
        <dbReference type="ARBA" id="ARBA00022801"/>
    </source>
</evidence>
<keyword evidence="3" id="KW-0460">Magnesium</keyword>
<keyword evidence="2 4" id="KW-0378">Hydrolase</keyword>
<dbReference type="InterPro" id="IPR050582">
    <property type="entry name" value="HAD-like_SerB"/>
</dbReference>
<gene>
    <name evidence="4" type="ORF">DI623_08290</name>
</gene>
<dbReference type="GO" id="GO:0046872">
    <property type="term" value="F:metal ion binding"/>
    <property type="evidence" value="ECO:0007669"/>
    <property type="project" value="UniProtKB-KW"/>
</dbReference>
<proteinExistence type="predicted"/>
<dbReference type="InterPro" id="IPR023214">
    <property type="entry name" value="HAD_sf"/>
</dbReference>
<dbReference type="AlphaFoldDB" id="A0A2W5A9T3"/>
<dbReference type="NCBIfam" id="TIGR01488">
    <property type="entry name" value="HAD-SF-IB"/>
    <property type="match status" value="1"/>
</dbReference>
<sequence length="246" mass="26967">MQTDHPVSDADQHPGALRIVPAAPVAVSVFDLDRTLTRQGTWSPILLMAAWRLAPWRLLLVPVVPLAMIAYKAKLIERETLKSFMQRCMMGGRVPARSVRALASAFAERLTRRQCHAEGIAQIAMDRAAGRRVILASAANRFYLDAIAARLGVTEIIGTECRWQDGHLLPGVKGFNCYGAMKARMFLDYAAAEGLSPDAMHIRVYTDHASDAPLLELADEPVAVNPSSKLRALAAERGWAIVKWSG</sequence>
<dbReference type="Gene3D" id="3.40.50.1000">
    <property type="entry name" value="HAD superfamily/HAD-like"/>
    <property type="match status" value="1"/>
</dbReference>
<evidence type="ECO:0000313" key="5">
    <source>
        <dbReference type="Proteomes" id="UP000249066"/>
    </source>
</evidence>
<organism evidence="4 5">
    <name type="scientific">Sphingomonas sanxanigenens</name>
    <dbReference type="NCBI Taxonomy" id="397260"/>
    <lineage>
        <taxon>Bacteria</taxon>
        <taxon>Pseudomonadati</taxon>
        <taxon>Pseudomonadota</taxon>
        <taxon>Alphaproteobacteria</taxon>
        <taxon>Sphingomonadales</taxon>
        <taxon>Sphingomonadaceae</taxon>
        <taxon>Sphingomonas</taxon>
    </lineage>
</organism>
<evidence type="ECO:0000256" key="3">
    <source>
        <dbReference type="ARBA" id="ARBA00022842"/>
    </source>
</evidence>
<evidence type="ECO:0000313" key="4">
    <source>
        <dbReference type="EMBL" id="PZO90002.1"/>
    </source>
</evidence>
<dbReference type="GO" id="GO:0016787">
    <property type="term" value="F:hydrolase activity"/>
    <property type="evidence" value="ECO:0007669"/>
    <property type="project" value="UniProtKB-KW"/>
</dbReference>
<keyword evidence="1" id="KW-0479">Metal-binding</keyword>